<dbReference type="Pfam" id="PF00102">
    <property type="entry name" value="Y_phosphatase"/>
    <property type="match status" value="1"/>
</dbReference>
<dbReference type="Proteomes" id="UP000035642">
    <property type="component" value="Unassembled WGS sequence"/>
</dbReference>
<keyword evidence="2" id="KW-1185">Reference proteome</keyword>
<dbReference type="InterPro" id="IPR029021">
    <property type="entry name" value="Prot-tyrosine_phosphatase-like"/>
</dbReference>
<organism evidence="2 3">
    <name type="scientific">Angiostrongylus cantonensis</name>
    <name type="common">Rat lungworm</name>
    <dbReference type="NCBI Taxonomy" id="6313"/>
    <lineage>
        <taxon>Eukaryota</taxon>
        <taxon>Metazoa</taxon>
        <taxon>Ecdysozoa</taxon>
        <taxon>Nematoda</taxon>
        <taxon>Chromadorea</taxon>
        <taxon>Rhabditida</taxon>
        <taxon>Rhabditina</taxon>
        <taxon>Rhabditomorpha</taxon>
        <taxon>Strongyloidea</taxon>
        <taxon>Metastrongylidae</taxon>
        <taxon>Angiostrongylus</taxon>
    </lineage>
</organism>
<evidence type="ECO:0000313" key="2">
    <source>
        <dbReference type="Proteomes" id="UP000035642"/>
    </source>
</evidence>
<dbReference type="STRING" id="6313.A0A0K0CX53"/>
<feature type="domain" description="Tyrosine-protein phosphatase" evidence="1">
    <location>
        <begin position="1"/>
        <end position="139"/>
    </location>
</feature>
<dbReference type="PANTHER" id="PTHR46163">
    <property type="entry name" value="TYROSINE-PROTEIN PHOSPHATASE-RELATED"/>
    <property type="match status" value="1"/>
</dbReference>
<dbReference type="Gene3D" id="3.90.190.10">
    <property type="entry name" value="Protein tyrosine phosphatase superfamily"/>
    <property type="match status" value="1"/>
</dbReference>
<reference evidence="2" key="1">
    <citation type="submission" date="2012-09" db="EMBL/GenBank/DDBJ databases">
        <authorList>
            <person name="Martin A.A."/>
        </authorList>
    </citation>
    <scope>NUCLEOTIDE SEQUENCE</scope>
</reference>
<dbReference type="AlphaFoldDB" id="A0A0K0CX53"/>
<dbReference type="WBParaSite" id="ACAC_0000210901-mRNA-1">
    <property type="protein sequence ID" value="ACAC_0000210901-mRNA-1"/>
    <property type="gene ID" value="ACAC_0000210901"/>
</dbReference>
<sequence length="139" mass="16569">LSKIQSSAALNKSEKCRILLNTFWEMIWQENVACIVMLCRTIEDGKRKCFFFHFSTTFALENLNVVLKNRKWEGEIITSLLEVNYLQESRTITHHQWENWSDFKVPNDYRVCTRINLTPVKQRNSLRIIRRCGFANLLR</sequence>
<evidence type="ECO:0000259" key="1">
    <source>
        <dbReference type="PROSITE" id="PS50055"/>
    </source>
</evidence>
<dbReference type="GO" id="GO:0004725">
    <property type="term" value="F:protein tyrosine phosphatase activity"/>
    <property type="evidence" value="ECO:0007669"/>
    <property type="project" value="InterPro"/>
</dbReference>
<dbReference type="PANTHER" id="PTHR46163:SF5">
    <property type="entry name" value="TYROSINE-PROTEIN PHOSPHATASE"/>
    <property type="match status" value="1"/>
</dbReference>
<reference evidence="3" key="2">
    <citation type="submission" date="2017-02" db="UniProtKB">
        <authorList>
            <consortium name="WormBaseParasite"/>
        </authorList>
    </citation>
    <scope>IDENTIFICATION</scope>
</reference>
<dbReference type="SUPFAM" id="SSF52799">
    <property type="entry name" value="(Phosphotyrosine protein) phosphatases II"/>
    <property type="match status" value="1"/>
</dbReference>
<name>A0A0K0CX53_ANGCA</name>
<dbReference type="PROSITE" id="PS50055">
    <property type="entry name" value="TYR_PHOSPHATASE_PTP"/>
    <property type="match status" value="1"/>
</dbReference>
<dbReference type="InterPro" id="IPR000242">
    <property type="entry name" value="PTP_cat"/>
</dbReference>
<protein>
    <submittedName>
        <fullName evidence="3">Tyrosine-protein phosphatase domain-containing protein</fullName>
    </submittedName>
</protein>
<evidence type="ECO:0000313" key="3">
    <source>
        <dbReference type="WBParaSite" id="ACAC_0000210901-mRNA-1"/>
    </source>
</evidence>
<accession>A0A0K0CX53</accession>
<proteinExistence type="predicted"/>
<dbReference type="InterPro" id="IPR052782">
    <property type="entry name" value="Oocyte-zygote_transition_reg"/>
</dbReference>